<keyword evidence="1" id="KW-0732">Signal</keyword>
<name>A0A2S8FZL4_9BACT</name>
<dbReference type="InterPro" id="IPR050261">
    <property type="entry name" value="FrsA_esterase"/>
</dbReference>
<dbReference type="GO" id="GO:0016787">
    <property type="term" value="F:hydrolase activity"/>
    <property type="evidence" value="ECO:0007669"/>
    <property type="project" value="InterPro"/>
</dbReference>
<proteinExistence type="predicted"/>
<dbReference type="OrthoDB" id="8183145at2"/>
<dbReference type="EMBL" id="PUHY01000005">
    <property type="protein sequence ID" value="PQO37623.1"/>
    <property type="molecule type" value="Genomic_DNA"/>
</dbReference>
<dbReference type="Pfam" id="PF01738">
    <property type="entry name" value="DLH"/>
    <property type="match status" value="1"/>
</dbReference>
<dbReference type="Proteomes" id="UP000238322">
    <property type="component" value="Unassembled WGS sequence"/>
</dbReference>
<feature type="domain" description="Dienelactone hydrolase" evidence="2">
    <location>
        <begin position="171"/>
        <end position="289"/>
    </location>
</feature>
<dbReference type="SUPFAM" id="SSF53474">
    <property type="entry name" value="alpha/beta-Hydrolases"/>
    <property type="match status" value="2"/>
</dbReference>
<reference evidence="3 4" key="1">
    <citation type="submission" date="2018-02" db="EMBL/GenBank/DDBJ databases">
        <title>Comparative genomes isolates from brazilian mangrove.</title>
        <authorList>
            <person name="Araujo J.E."/>
            <person name="Taketani R.G."/>
            <person name="Silva M.C.P."/>
            <person name="Loureco M.V."/>
            <person name="Andreote F.D."/>
        </authorList>
    </citation>
    <scope>NUCLEOTIDE SEQUENCE [LARGE SCALE GENOMIC DNA]</scope>
    <source>
        <strain evidence="3 4">Hex-1 MGV</strain>
    </source>
</reference>
<feature type="signal peptide" evidence="1">
    <location>
        <begin position="1"/>
        <end position="22"/>
    </location>
</feature>
<comment type="caution">
    <text evidence="3">The sequence shown here is derived from an EMBL/GenBank/DDBJ whole genome shotgun (WGS) entry which is preliminary data.</text>
</comment>
<evidence type="ECO:0000313" key="3">
    <source>
        <dbReference type="EMBL" id="PQO37623.1"/>
    </source>
</evidence>
<dbReference type="AlphaFoldDB" id="A0A2S8FZL4"/>
<gene>
    <name evidence="3" type="ORF">C5Y83_06670</name>
</gene>
<dbReference type="InterPro" id="IPR029058">
    <property type="entry name" value="AB_hydrolase_fold"/>
</dbReference>
<evidence type="ECO:0000256" key="1">
    <source>
        <dbReference type="SAM" id="SignalP"/>
    </source>
</evidence>
<dbReference type="Gene3D" id="3.40.50.1820">
    <property type="entry name" value="alpha/beta hydrolase"/>
    <property type="match status" value="2"/>
</dbReference>
<protein>
    <recommendedName>
        <fullName evidence="2">Dienelactone hydrolase domain-containing protein</fullName>
    </recommendedName>
</protein>
<evidence type="ECO:0000313" key="4">
    <source>
        <dbReference type="Proteomes" id="UP000238322"/>
    </source>
</evidence>
<dbReference type="InterPro" id="IPR002925">
    <property type="entry name" value="Dienelactn_hydro"/>
</dbReference>
<dbReference type="RefSeq" id="WP_105328872.1">
    <property type="nucleotide sequence ID" value="NZ_PUHY01000005.1"/>
</dbReference>
<dbReference type="PANTHER" id="PTHR22946:SF8">
    <property type="entry name" value="ACETYL XYLAN ESTERASE DOMAIN-CONTAINING PROTEIN"/>
    <property type="match status" value="1"/>
</dbReference>
<sequence length="768" mass="86588">MRLFAQLLSGCLLLSIFAPTLAQMPERQFGPPLAGTRPLEMDDDIASKLVDGVDRFLLQQTELAAQQRETFWQRDTKSEAAYEKSIAKKRAKLGHLLGVRDPRHETIQFQRSTAIDQPAILATSDTFDVLAVRWPVCGEIEGEGLLLLPKGEIRGNVIAIPDASQTPEQLVGLEEGIPEIDQFARRLAENGIRVIVPTVISRERGLLQFAGPRQSQLPGRELLYRSAFELGRHLIGYEVQKVLAAVDAFEAANELPIGVIGYGEGGLLAFYSAALDTRLKSVAVSGYFGPRETLWQQPIDRNVFGLLNQFGDSQVASMIAPRTLIIEDEHFATDDIPGQHGSAPGKIVAPERTEVVKEWKKALDVVRPLTNETWSTINGSPQDIRFGKEITLLSLLEGLPAKFDLKPPGKLPKYQANPIDPTARMVRQMQQIDQFNQRLLRESTYARKAFFQPDTSSLEAFEESVAPYRETFAQETIGQFDLPRLPANARSRQAYRTDQWTAYEVVLDVFPEVIAYGLLILPNDLKEEEQRPVVVCQHGLEGRPRDLIGEEKHAAYKAYAGKLAERGFITFCPQNLYIFTDRFRSLQRKANPLGKTLFSIIIPQHQQIVSWLKEQPFVDPERIAFYGLSYGGKSAMRIPPLVPEYCAVICSGDFNEWIDKNASTRNPRSYIWTGEYEIFEFDLGSTFGYAEMAGLIAPRPFMVERGHFDGVADDETVAYEFAKVRHLYAARLHLPDRCEIEWFDGPHTINGEATFDFLHRHLNWPKPE</sequence>
<organism evidence="3 4">
    <name type="scientific">Blastopirellula marina</name>
    <dbReference type="NCBI Taxonomy" id="124"/>
    <lineage>
        <taxon>Bacteria</taxon>
        <taxon>Pseudomonadati</taxon>
        <taxon>Planctomycetota</taxon>
        <taxon>Planctomycetia</taxon>
        <taxon>Pirellulales</taxon>
        <taxon>Pirellulaceae</taxon>
        <taxon>Blastopirellula</taxon>
    </lineage>
</organism>
<dbReference type="PANTHER" id="PTHR22946">
    <property type="entry name" value="DIENELACTONE HYDROLASE DOMAIN-CONTAINING PROTEIN-RELATED"/>
    <property type="match status" value="1"/>
</dbReference>
<evidence type="ECO:0000259" key="2">
    <source>
        <dbReference type="Pfam" id="PF01738"/>
    </source>
</evidence>
<accession>A0A2S8FZL4</accession>
<feature type="chain" id="PRO_5015603131" description="Dienelactone hydrolase domain-containing protein" evidence="1">
    <location>
        <begin position="23"/>
        <end position="768"/>
    </location>
</feature>